<accession>A0ABW5B613</accession>
<gene>
    <name evidence="2" type="ORF">ACFSKV_04925</name>
</gene>
<dbReference type="PROSITE" id="PS51257">
    <property type="entry name" value="PROKAR_LIPOPROTEIN"/>
    <property type="match status" value="1"/>
</dbReference>
<protein>
    <submittedName>
        <fullName evidence="2">Serine hydrolase domain-containing protein</fullName>
        <ecNumber evidence="2">3.-.-.-</ecNumber>
    </submittedName>
</protein>
<dbReference type="InterPro" id="IPR050789">
    <property type="entry name" value="Diverse_Enzym_Activities"/>
</dbReference>
<proteinExistence type="predicted"/>
<dbReference type="InterPro" id="IPR012338">
    <property type="entry name" value="Beta-lactam/transpept-like"/>
</dbReference>
<evidence type="ECO:0000313" key="2">
    <source>
        <dbReference type="EMBL" id="MFD2200899.1"/>
    </source>
</evidence>
<dbReference type="EC" id="3.-.-.-" evidence="2"/>
<dbReference type="InterPro" id="IPR001466">
    <property type="entry name" value="Beta-lactam-related"/>
</dbReference>
<evidence type="ECO:0000313" key="3">
    <source>
        <dbReference type="Proteomes" id="UP001597414"/>
    </source>
</evidence>
<keyword evidence="3" id="KW-1185">Reference proteome</keyword>
<dbReference type="SUPFAM" id="SSF56601">
    <property type="entry name" value="beta-lactamase/transpeptidase-like"/>
    <property type="match status" value="1"/>
</dbReference>
<reference evidence="3" key="1">
    <citation type="journal article" date="2019" name="Int. J. Syst. Evol. Microbiol.">
        <title>The Global Catalogue of Microorganisms (GCM) 10K type strain sequencing project: providing services to taxonomists for standard genome sequencing and annotation.</title>
        <authorList>
            <consortium name="The Broad Institute Genomics Platform"/>
            <consortium name="The Broad Institute Genome Sequencing Center for Infectious Disease"/>
            <person name="Wu L."/>
            <person name="Ma J."/>
        </authorList>
    </citation>
    <scope>NUCLEOTIDE SEQUENCE [LARGE SCALE GENOMIC DNA]</scope>
    <source>
        <strain evidence="3">KCTC 19812</strain>
    </source>
</reference>
<evidence type="ECO:0000259" key="1">
    <source>
        <dbReference type="Pfam" id="PF00144"/>
    </source>
</evidence>
<comment type="caution">
    <text evidence="2">The sequence shown here is derived from an EMBL/GenBank/DDBJ whole genome shotgun (WGS) entry which is preliminary data.</text>
</comment>
<dbReference type="PANTHER" id="PTHR43283:SF7">
    <property type="entry name" value="BETA-LACTAMASE-RELATED DOMAIN-CONTAINING PROTEIN"/>
    <property type="match status" value="1"/>
</dbReference>
<keyword evidence="2" id="KW-0378">Hydrolase</keyword>
<dbReference type="PANTHER" id="PTHR43283">
    <property type="entry name" value="BETA-LACTAMASE-RELATED"/>
    <property type="match status" value="1"/>
</dbReference>
<sequence length="354" mass="40269">MKSLIGIILLLILGSCLSEEPFKKPFQTLLPQELNDGWELSTPENENMDPQLLEKAFELVYREDRYVMARSLLVFKNGKLVAEAYPNDPNDLHKISNIQSCTKSITSLMVGVAMEKGLLDNLEIKLHELFPELFDDQIDKKQISLRDALSMQAGLDFDNGKHTLQLYQEKNNSIQWILSKDLIHAPGTFLNYNDGAPHLVSKAIETLAMQPTASFAKKLLFEPLGIKDWKWESSRDGITYGAFSLFLKPRDLGKIGQLVLQNGIWDNQQIISPEYLEEASSIQAISGHNNRPYGYYFWIYPEWKAFAALGHGGQFVLMAPGKNLVVVYTAWPYTHTQLWDDEKELISLIIQSCK</sequence>
<dbReference type="GO" id="GO:0016787">
    <property type="term" value="F:hydrolase activity"/>
    <property type="evidence" value="ECO:0007669"/>
    <property type="project" value="UniProtKB-KW"/>
</dbReference>
<dbReference type="RefSeq" id="WP_380800776.1">
    <property type="nucleotide sequence ID" value="NZ_JBHUIV010000010.1"/>
</dbReference>
<name>A0ABW5B613_9BACT</name>
<dbReference type="EMBL" id="JBHUIV010000010">
    <property type="protein sequence ID" value="MFD2200899.1"/>
    <property type="molecule type" value="Genomic_DNA"/>
</dbReference>
<organism evidence="2 3">
    <name type="scientific">Shivajiella indica</name>
    <dbReference type="NCBI Taxonomy" id="872115"/>
    <lineage>
        <taxon>Bacteria</taxon>
        <taxon>Pseudomonadati</taxon>
        <taxon>Bacteroidota</taxon>
        <taxon>Cytophagia</taxon>
        <taxon>Cytophagales</taxon>
        <taxon>Cyclobacteriaceae</taxon>
        <taxon>Shivajiella</taxon>
    </lineage>
</organism>
<dbReference type="Gene3D" id="3.40.710.10">
    <property type="entry name" value="DD-peptidase/beta-lactamase superfamily"/>
    <property type="match status" value="1"/>
</dbReference>
<feature type="domain" description="Beta-lactamase-related" evidence="1">
    <location>
        <begin position="71"/>
        <end position="329"/>
    </location>
</feature>
<dbReference type="Pfam" id="PF00144">
    <property type="entry name" value="Beta-lactamase"/>
    <property type="match status" value="1"/>
</dbReference>
<dbReference type="Proteomes" id="UP001597414">
    <property type="component" value="Unassembled WGS sequence"/>
</dbReference>